<dbReference type="RefSeq" id="WP_277276879.1">
    <property type="nucleotide sequence ID" value="NZ_DPOP01000053.1"/>
</dbReference>
<keyword evidence="3" id="KW-0472">Membrane</keyword>
<dbReference type="PANTHER" id="PTHR43875">
    <property type="entry name" value="MALTODEXTRIN IMPORT ATP-BINDING PROTEIN MSMX"/>
    <property type="match status" value="1"/>
</dbReference>
<sequence>MTLTLENITKTVGGETHIDDVSMTLEPGSFNVLLGRTLAGKTSLMRMMAGLEPPTSGRILVNDADVTGMAVQKRNVAMVYQQFINYPSMNVYDNIASPLKLQGVDKAEIEKRVRETAELMHIEHLL</sequence>
<reference evidence="5 6" key="1">
    <citation type="journal article" date="2018" name="Nat. Biotechnol.">
        <title>A standardized bacterial taxonomy based on genome phylogeny substantially revises the tree of life.</title>
        <authorList>
            <person name="Parks D.H."/>
            <person name="Chuvochina M."/>
            <person name="Waite D.W."/>
            <person name="Rinke C."/>
            <person name="Skarshewski A."/>
            <person name="Chaumeil P.A."/>
            <person name="Hugenholtz P."/>
        </authorList>
    </citation>
    <scope>NUCLEOTIDE SEQUENCE [LARGE SCALE GENOMIC DNA]</scope>
    <source>
        <strain evidence="5">UBA9881</strain>
    </source>
</reference>
<dbReference type="SUPFAM" id="SSF52540">
    <property type="entry name" value="P-loop containing nucleoside triphosphate hydrolases"/>
    <property type="match status" value="1"/>
</dbReference>
<dbReference type="InterPro" id="IPR027417">
    <property type="entry name" value="P-loop_NTPase"/>
</dbReference>
<dbReference type="PANTHER" id="PTHR43875:SF15">
    <property type="entry name" value="TREHALOSE IMPORT ATP-BINDING PROTEIN SUGC"/>
    <property type="match status" value="1"/>
</dbReference>
<dbReference type="Proteomes" id="UP000264179">
    <property type="component" value="Unassembled WGS sequence"/>
</dbReference>
<dbReference type="Gene3D" id="3.40.50.300">
    <property type="entry name" value="P-loop containing nucleotide triphosphate hydrolases"/>
    <property type="match status" value="1"/>
</dbReference>
<keyword evidence="2" id="KW-1278">Translocase</keyword>
<dbReference type="Pfam" id="PF00005">
    <property type="entry name" value="ABC_tran"/>
    <property type="match status" value="1"/>
</dbReference>
<proteinExistence type="predicted"/>
<dbReference type="GO" id="GO:0005524">
    <property type="term" value="F:ATP binding"/>
    <property type="evidence" value="ECO:0007669"/>
    <property type="project" value="InterPro"/>
</dbReference>
<keyword evidence="1" id="KW-1003">Cell membrane</keyword>
<name>A0A3D5N5F6_9PROT</name>
<evidence type="ECO:0000256" key="2">
    <source>
        <dbReference type="ARBA" id="ARBA00022967"/>
    </source>
</evidence>
<dbReference type="GO" id="GO:0055052">
    <property type="term" value="C:ATP-binding cassette (ABC) transporter complex, substrate-binding subunit-containing"/>
    <property type="evidence" value="ECO:0007669"/>
    <property type="project" value="TreeGrafter"/>
</dbReference>
<gene>
    <name evidence="5" type="ORF">DHR80_05435</name>
</gene>
<dbReference type="EMBL" id="DPOP01000053">
    <property type="protein sequence ID" value="HCW66651.1"/>
    <property type="molecule type" value="Genomic_DNA"/>
</dbReference>
<dbReference type="InterPro" id="IPR003439">
    <property type="entry name" value="ABC_transporter-like_ATP-bd"/>
</dbReference>
<evidence type="ECO:0000256" key="1">
    <source>
        <dbReference type="ARBA" id="ARBA00022475"/>
    </source>
</evidence>
<accession>A0A3D5N5F6</accession>
<dbReference type="GO" id="GO:0016887">
    <property type="term" value="F:ATP hydrolysis activity"/>
    <property type="evidence" value="ECO:0007669"/>
    <property type="project" value="InterPro"/>
</dbReference>
<protein>
    <submittedName>
        <fullName evidence="5">ABC transporter</fullName>
    </submittedName>
</protein>
<evidence type="ECO:0000259" key="4">
    <source>
        <dbReference type="Pfam" id="PF00005"/>
    </source>
</evidence>
<dbReference type="AlphaFoldDB" id="A0A3D5N5F6"/>
<feature type="domain" description="ABC transporter" evidence="4">
    <location>
        <begin position="19"/>
        <end position="124"/>
    </location>
</feature>
<evidence type="ECO:0000313" key="5">
    <source>
        <dbReference type="EMBL" id="HCW66651.1"/>
    </source>
</evidence>
<evidence type="ECO:0000256" key="3">
    <source>
        <dbReference type="ARBA" id="ARBA00023136"/>
    </source>
</evidence>
<comment type="caution">
    <text evidence="5">The sequence shown here is derived from an EMBL/GenBank/DDBJ whole genome shotgun (WGS) entry which is preliminary data.</text>
</comment>
<feature type="non-terminal residue" evidence="5">
    <location>
        <position position="126"/>
    </location>
</feature>
<dbReference type="InterPro" id="IPR047641">
    <property type="entry name" value="ABC_transpr_MalK/UgpC-like"/>
</dbReference>
<organism evidence="5 6">
    <name type="scientific">Thalassospira lucentensis</name>
    <dbReference type="NCBI Taxonomy" id="168935"/>
    <lineage>
        <taxon>Bacteria</taxon>
        <taxon>Pseudomonadati</taxon>
        <taxon>Pseudomonadota</taxon>
        <taxon>Alphaproteobacteria</taxon>
        <taxon>Rhodospirillales</taxon>
        <taxon>Thalassospiraceae</taxon>
        <taxon>Thalassospira</taxon>
    </lineage>
</organism>
<evidence type="ECO:0000313" key="6">
    <source>
        <dbReference type="Proteomes" id="UP000264179"/>
    </source>
</evidence>